<name>A0A1M6YPC6_9BRAD</name>
<dbReference type="OrthoDB" id="7926124at2"/>
<accession>A0A1M6YPC6</accession>
<evidence type="ECO:0000313" key="2">
    <source>
        <dbReference type="Proteomes" id="UP000189935"/>
    </source>
</evidence>
<dbReference type="RefSeq" id="WP_079542653.1">
    <property type="nucleotide sequence ID" value="NZ_LT670844.1"/>
</dbReference>
<reference evidence="1 2" key="1">
    <citation type="submission" date="2016-11" db="EMBL/GenBank/DDBJ databases">
        <authorList>
            <person name="Jaros S."/>
            <person name="Januszkiewicz K."/>
            <person name="Wedrychowicz H."/>
        </authorList>
    </citation>
    <scope>NUCLEOTIDE SEQUENCE [LARGE SCALE GENOMIC DNA]</scope>
    <source>
        <strain evidence="1 2">GAS499</strain>
    </source>
</reference>
<organism evidence="1 2">
    <name type="scientific">Bradyrhizobium lablabi</name>
    <dbReference type="NCBI Taxonomy" id="722472"/>
    <lineage>
        <taxon>Bacteria</taxon>
        <taxon>Pseudomonadati</taxon>
        <taxon>Pseudomonadota</taxon>
        <taxon>Alphaproteobacteria</taxon>
        <taxon>Hyphomicrobiales</taxon>
        <taxon>Nitrobacteraceae</taxon>
        <taxon>Bradyrhizobium</taxon>
    </lineage>
</organism>
<protein>
    <submittedName>
        <fullName evidence="1">Uncharacterized protein</fullName>
    </submittedName>
</protein>
<proteinExistence type="predicted"/>
<sequence length="318" mass="33925">MTDLRILRLVSILFLIGIFAALAWADPVSARQLQHVQGTSVSLEPMRGFQPTSSFAGFMNPNQGSILIAEMPEAAYAQFAQGLGNIETAKSNFAKRNVIIDGLQEITTAEGGKAPLVTGSQTNGGTIYDKWIAVFKGPPTVLITVTSPRANKLDSAQVRAMMESVVVGQKATLADKLAALPFSATPAPPFRILDSLAGAALGMTVGDKDVDPERTQPQVIIAYEPALVDDPAELERNPTPPHSLGNPQIESRKNVKFAGISGMLLNGRCDGGRRFLEYLAVTKDRKLIAMVFVAPEPSFDGLKEAVEAIASSVVVKPN</sequence>
<evidence type="ECO:0000313" key="1">
    <source>
        <dbReference type="EMBL" id="SHL19922.1"/>
    </source>
</evidence>
<gene>
    <name evidence="1" type="ORF">SAMN05444159_5284</name>
</gene>
<dbReference type="Proteomes" id="UP000189935">
    <property type="component" value="Chromosome I"/>
</dbReference>
<dbReference type="AlphaFoldDB" id="A0A1M6YPC6"/>
<dbReference type="EMBL" id="LT670844">
    <property type="protein sequence ID" value="SHL19922.1"/>
    <property type="molecule type" value="Genomic_DNA"/>
</dbReference>